<dbReference type="Proteomes" id="UP000179118">
    <property type="component" value="Unassembled WGS sequence"/>
</dbReference>
<gene>
    <name evidence="3" type="ORF">A3D51_02965</name>
</gene>
<dbReference type="InterPro" id="IPR000305">
    <property type="entry name" value="GIY-YIG_endonuc"/>
</dbReference>
<dbReference type="InterPro" id="IPR050190">
    <property type="entry name" value="UPF0213_domain"/>
</dbReference>
<evidence type="ECO:0000313" key="3">
    <source>
        <dbReference type="EMBL" id="OHA80957.1"/>
    </source>
</evidence>
<dbReference type="InterPro" id="IPR035901">
    <property type="entry name" value="GIY-YIG_endonuc_sf"/>
</dbReference>
<dbReference type="PANTHER" id="PTHR34477">
    <property type="entry name" value="UPF0213 PROTEIN YHBQ"/>
    <property type="match status" value="1"/>
</dbReference>
<dbReference type="PROSITE" id="PS50164">
    <property type="entry name" value="GIY_YIG"/>
    <property type="match status" value="1"/>
</dbReference>
<protein>
    <recommendedName>
        <fullName evidence="2">GIY-YIG domain-containing protein</fullName>
    </recommendedName>
</protein>
<reference evidence="3 4" key="1">
    <citation type="journal article" date="2016" name="Nat. Commun.">
        <title>Thousands of microbial genomes shed light on interconnected biogeochemical processes in an aquifer system.</title>
        <authorList>
            <person name="Anantharaman K."/>
            <person name="Brown C.T."/>
            <person name="Hug L.A."/>
            <person name="Sharon I."/>
            <person name="Castelle C.J."/>
            <person name="Probst A.J."/>
            <person name="Thomas B.C."/>
            <person name="Singh A."/>
            <person name="Wilkins M.J."/>
            <person name="Karaoz U."/>
            <person name="Brodie E.L."/>
            <person name="Williams K.H."/>
            <person name="Hubbard S.S."/>
            <person name="Banfield J.F."/>
        </authorList>
    </citation>
    <scope>NUCLEOTIDE SEQUENCE [LARGE SCALE GENOMIC DNA]</scope>
</reference>
<comment type="caution">
    <text evidence="3">The sequence shown here is derived from an EMBL/GenBank/DDBJ whole genome shotgun (WGS) entry which is preliminary data.</text>
</comment>
<dbReference type="AlphaFoldDB" id="A0A1G2S7I9"/>
<dbReference type="PANTHER" id="PTHR34477:SF1">
    <property type="entry name" value="UPF0213 PROTEIN YHBQ"/>
    <property type="match status" value="1"/>
</dbReference>
<organism evidence="3 4">
    <name type="scientific">Candidatus Yonathbacteria bacterium RIFCSPHIGHO2_02_FULL_44_14</name>
    <dbReference type="NCBI Taxonomy" id="1802724"/>
    <lineage>
        <taxon>Bacteria</taxon>
        <taxon>Candidatus Yonathiibacteriota</taxon>
    </lineage>
</organism>
<proteinExistence type="inferred from homology"/>
<accession>A0A1G2S7I9</accession>
<dbReference type="CDD" id="cd10449">
    <property type="entry name" value="GIY-YIG_SLX1_like"/>
    <property type="match status" value="1"/>
</dbReference>
<dbReference type="SUPFAM" id="SSF82771">
    <property type="entry name" value="GIY-YIG endonuclease"/>
    <property type="match status" value="1"/>
</dbReference>
<evidence type="ECO:0000313" key="4">
    <source>
        <dbReference type="Proteomes" id="UP000179118"/>
    </source>
</evidence>
<sequence>MHYLYVLKSSVDSKLYIGQTSDLRRRFLEHNSGKNVSTKHRVPFKLVYYEAYANKSDACTRELRMKKFKGAYEELKKRIEKSLNE</sequence>
<comment type="similarity">
    <text evidence="1">Belongs to the UPF0213 family.</text>
</comment>
<evidence type="ECO:0000259" key="2">
    <source>
        <dbReference type="PROSITE" id="PS50164"/>
    </source>
</evidence>
<dbReference type="EMBL" id="MHUT01000012">
    <property type="protein sequence ID" value="OHA80957.1"/>
    <property type="molecule type" value="Genomic_DNA"/>
</dbReference>
<evidence type="ECO:0000256" key="1">
    <source>
        <dbReference type="ARBA" id="ARBA00007435"/>
    </source>
</evidence>
<dbReference type="Gene3D" id="3.40.1440.10">
    <property type="entry name" value="GIY-YIG endonuclease"/>
    <property type="match status" value="1"/>
</dbReference>
<dbReference type="Pfam" id="PF01541">
    <property type="entry name" value="GIY-YIG"/>
    <property type="match status" value="1"/>
</dbReference>
<feature type="domain" description="GIY-YIG" evidence="2">
    <location>
        <begin position="1"/>
        <end position="78"/>
    </location>
</feature>
<name>A0A1G2S7I9_9BACT</name>